<sequence>MSYQKENHLSVQSPRPLYPPQSNRPIANYNHHHHHHHNNNNNSSLLSPGFSRLNPRISENTTTANAVGAVNMRRRSFFSHPQPHFGSP</sequence>
<protein>
    <submittedName>
        <fullName evidence="1">Uncharacterized protein</fullName>
    </submittedName>
</protein>
<evidence type="ECO:0000313" key="1">
    <source>
        <dbReference type="EMBL" id="KAJ1901228.1"/>
    </source>
</evidence>
<keyword evidence="2" id="KW-1185">Reference proteome</keyword>
<proteinExistence type="predicted"/>
<reference evidence="1" key="1">
    <citation type="submission" date="2022-07" db="EMBL/GenBank/DDBJ databases">
        <title>Phylogenomic reconstructions and comparative analyses of Kickxellomycotina fungi.</title>
        <authorList>
            <person name="Reynolds N.K."/>
            <person name="Stajich J.E."/>
            <person name="Barry K."/>
            <person name="Grigoriev I.V."/>
            <person name="Crous P."/>
            <person name="Smith M.E."/>
        </authorList>
    </citation>
    <scope>NUCLEOTIDE SEQUENCE</scope>
    <source>
        <strain evidence="1">Benny 63K</strain>
    </source>
</reference>
<organism evidence="1 2">
    <name type="scientific">Kickxella alabastrina</name>
    <dbReference type="NCBI Taxonomy" id="61397"/>
    <lineage>
        <taxon>Eukaryota</taxon>
        <taxon>Fungi</taxon>
        <taxon>Fungi incertae sedis</taxon>
        <taxon>Zoopagomycota</taxon>
        <taxon>Kickxellomycotina</taxon>
        <taxon>Kickxellomycetes</taxon>
        <taxon>Kickxellales</taxon>
        <taxon>Kickxellaceae</taxon>
        <taxon>Kickxella</taxon>
    </lineage>
</organism>
<name>A0ACC1IUR7_9FUNG</name>
<dbReference type="Proteomes" id="UP001150581">
    <property type="component" value="Unassembled WGS sequence"/>
</dbReference>
<accession>A0ACC1IUR7</accession>
<evidence type="ECO:0000313" key="2">
    <source>
        <dbReference type="Proteomes" id="UP001150581"/>
    </source>
</evidence>
<dbReference type="EMBL" id="JANBPG010000038">
    <property type="protein sequence ID" value="KAJ1901228.1"/>
    <property type="molecule type" value="Genomic_DNA"/>
</dbReference>
<comment type="caution">
    <text evidence="1">The sequence shown here is derived from an EMBL/GenBank/DDBJ whole genome shotgun (WGS) entry which is preliminary data.</text>
</comment>
<gene>
    <name evidence="1" type="ORF">LPJ66_000942</name>
</gene>